<feature type="chain" id="PRO_5041482257" description="Laccase" evidence="13">
    <location>
        <begin position="25"/>
        <end position="594"/>
    </location>
</feature>
<evidence type="ECO:0000256" key="13">
    <source>
        <dbReference type="RuleBase" id="RU361119"/>
    </source>
</evidence>
<evidence type="ECO:0000256" key="1">
    <source>
        <dbReference type="ARBA" id="ARBA00000349"/>
    </source>
</evidence>
<keyword evidence="12 13" id="KW-0439">Lignin degradation</keyword>
<dbReference type="InterPro" id="IPR033138">
    <property type="entry name" value="Cu_oxidase_CS"/>
</dbReference>
<dbReference type="InterPro" id="IPR011706">
    <property type="entry name" value="Cu-oxidase_C"/>
</dbReference>
<feature type="domain" description="Plastocyanin-like" evidence="17">
    <location>
        <begin position="33"/>
        <end position="147"/>
    </location>
</feature>
<sequence length="594" mass="65730">MASPVLTAGFVIAFLALSVSITSAAIVETTFDVKNLTVNRLCQEHVVTAVNGSLPGPTLRVQEGDTLIVHVFNRSPYNLTIHWHGVFQRLTPWADGPEFVTQCPIRPGGNYTYKFNLTGQVGTLWWHSHVQWLRATVYGALVIRPRDGQKYPFVKPYREDTIMLGEWWNANVIDVENSALANGSAPVNSDAYTINGWPGDMYANCTSNKTYRLEVVPGKTYLLRIINAALNNQFFFKIANHNMTVVGVDAAYTNPLQTDVLLLGPGQTTDVLITTNQSPGLYYMAAHPYASAAGVPFNNSTTTAILAYKKATPSTPILPILPATDDTPTAFQFSSNLTSLVTSPFWSPVPRTVDENMFVTIGLGLSDCGSNQTCGGIFGLRLAASMNNHSFALPDRISLLEAVLRNVSGVYTTDFPDQPPLQFDYTNVNISFNQDLLNTPKRTSLKRLRYNSTVQMVLQNTALIGIENHPMHLHGFNFYVLAQGFGNYNPQNDTAKFNFINPQERNTLGVPVGGWAVIRFRANNPGVWFMHCHLDVHMPWGLGMAFLVENGGTPESTLPQPPADLPNINRNKDEVDTDNFNRSIIVRQFHNMEA</sequence>
<comment type="function">
    <text evidence="13">Lignin degradation and detoxification of lignin-derived products.</text>
</comment>
<feature type="domain" description="Plastocyanin-like" evidence="16">
    <location>
        <begin position="414"/>
        <end position="550"/>
    </location>
</feature>
<evidence type="ECO:0000256" key="9">
    <source>
        <dbReference type="ARBA" id="ARBA00023002"/>
    </source>
</evidence>
<evidence type="ECO:0000256" key="11">
    <source>
        <dbReference type="ARBA" id="ARBA00023180"/>
    </source>
</evidence>
<evidence type="ECO:0000256" key="7">
    <source>
        <dbReference type="ARBA" id="ARBA00022723"/>
    </source>
</evidence>
<dbReference type="Pfam" id="PF00394">
    <property type="entry name" value="Cu-oxidase"/>
    <property type="match status" value="1"/>
</dbReference>
<evidence type="ECO:0000313" key="19">
    <source>
        <dbReference type="Proteomes" id="UP001172457"/>
    </source>
</evidence>
<dbReference type="InterPro" id="IPR002355">
    <property type="entry name" value="Cu_oxidase_Cu_BS"/>
</dbReference>
<evidence type="ECO:0000256" key="5">
    <source>
        <dbReference type="ARBA" id="ARBA00022523"/>
    </source>
</evidence>
<organism evidence="18 19">
    <name type="scientific">Centaurea solstitialis</name>
    <name type="common">yellow star-thistle</name>
    <dbReference type="NCBI Taxonomy" id="347529"/>
    <lineage>
        <taxon>Eukaryota</taxon>
        <taxon>Viridiplantae</taxon>
        <taxon>Streptophyta</taxon>
        <taxon>Embryophyta</taxon>
        <taxon>Tracheophyta</taxon>
        <taxon>Spermatophyta</taxon>
        <taxon>Magnoliopsida</taxon>
        <taxon>eudicotyledons</taxon>
        <taxon>Gunneridae</taxon>
        <taxon>Pentapetalae</taxon>
        <taxon>asterids</taxon>
        <taxon>campanulids</taxon>
        <taxon>Asterales</taxon>
        <taxon>Asteraceae</taxon>
        <taxon>Carduoideae</taxon>
        <taxon>Cardueae</taxon>
        <taxon>Centaureinae</taxon>
        <taxon>Centaurea</taxon>
    </lineage>
</organism>
<dbReference type="InterPro" id="IPR034289">
    <property type="entry name" value="CuRO_3_LCC"/>
</dbReference>
<dbReference type="GO" id="GO:0005507">
    <property type="term" value="F:copper ion binding"/>
    <property type="evidence" value="ECO:0007669"/>
    <property type="project" value="InterPro"/>
</dbReference>
<dbReference type="InterPro" id="IPR045087">
    <property type="entry name" value="Cu-oxidase_fam"/>
</dbReference>
<evidence type="ECO:0000256" key="8">
    <source>
        <dbReference type="ARBA" id="ARBA00022737"/>
    </source>
</evidence>
<dbReference type="EC" id="1.10.3.2" evidence="4 13"/>
<accession>A0AA38SYW0</accession>
<dbReference type="InterPro" id="IPR034285">
    <property type="entry name" value="CuRO_2_LCC"/>
</dbReference>
<dbReference type="GO" id="GO:0046274">
    <property type="term" value="P:lignin catabolic process"/>
    <property type="evidence" value="ECO:0007669"/>
    <property type="project" value="UniProtKB-KW"/>
</dbReference>
<keyword evidence="7 13" id="KW-0479">Metal-binding</keyword>
<dbReference type="AlphaFoldDB" id="A0AA38SYW0"/>
<comment type="caution">
    <text evidence="18">The sequence shown here is derived from an EMBL/GenBank/DDBJ whole genome shotgun (WGS) entry which is preliminary data.</text>
</comment>
<keyword evidence="10 13" id="KW-0186">Copper</keyword>
<evidence type="ECO:0000259" key="16">
    <source>
        <dbReference type="Pfam" id="PF07731"/>
    </source>
</evidence>
<gene>
    <name evidence="18" type="ORF">OSB04_024983</name>
</gene>
<comment type="subcellular location">
    <subcellularLocation>
        <location evidence="2 13">Secreted</location>
        <location evidence="2 13">Extracellular space</location>
        <location evidence="2 13">Apoplast</location>
    </subcellularLocation>
</comment>
<feature type="domain" description="Plastocyanin-like" evidence="15">
    <location>
        <begin position="161"/>
        <end position="311"/>
    </location>
</feature>
<dbReference type="CDD" id="cd13897">
    <property type="entry name" value="CuRO_3_LCC_plant"/>
    <property type="match status" value="1"/>
</dbReference>
<dbReference type="Pfam" id="PF07731">
    <property type="entry name" value="Cu-oxidase_2"/>
    <property type="match status" value="1"/>
</dbReference>
<dbReference type="CDD" id="cd13849">
    <property type="entry name" value="CuRO_1_LCC_plant"/>
    <property type="match status" value="1"/>
</dbReference>
<keyword evidence="9 13" id="KW-0560">Oxidoreductase</keyword>
<dbReference type="GO" id="GO:0052716">
    <property type="term" value="F:hydroquinone:oxygen oxidoreductase activity"/>
    <property type="evidence" value="ECO:0007669"/>
    <property type="project" value="UniProtKB-EC"/>
</dbReference>
<dbReference type="GO" id="GO:0048046">
    <property type="term" value="C:apoplast"/>
    <property type="evidence" value="ECO:0007669"/>
    <property type="project" value="UniProtKB-SubCell"/>
</dbReference>
<evidence type="ECO:0000256" key="10">
    <source>
        <dbReference type="ARBA" id="ARBA00023008"/>
    </source>
</evidence>
<evidence type="ECO:0000256" key="3">
    <source>
        <dbReference type="ARBA" id="ARBA00010609"/>
    </source>
</evidence>
<feature type="region of interest" description="Disordered" evidence="14">
    <location>
        <begin position="553"/>
        <end position="573"/>
    </location>
</feature>
<dbReference type="Pfam" id="PF07732">
    <property type="entry name" value="Cu-oxidase_3"/>
    <property type="match status" value="1"/>
</dbReference>
<comment type="similarity">
    <text evidence="3 13">Belongs to the multicopper oxidase family.</text>
</comment>
<dbReference type="Gene3D" id="2.60.40.420">
    <property type="entry name" value="Cupredoxins - blue copper proteins"/>
    <property type="match status" value="3"/>
</dbReference>
<dbReference type="CDD" id="cd13875">
    <property type="entry name" value="CuRO_2_LCC_plant"/>
    <property type="match status" value="1"/>
</dbReference>
<dbReference type="NCBIfam" id="TIGR03389">
    <property type="entry name" value="laccase"/>
    <property type="match status" value="1"/>
</dbReference>
<keyword evidence="19" id="KW-1185">Reference proteome</keyword>
<evidence type="ECO:0000256" key="6">
    <source>
        <dbReference type="ARBA" id="ARBA00022525"/>
    </source>
</evidence>
<dbReference type="PANTHER" id="PTHR11709:SF9">
    <property type="entry name" value="LACCASE-7"/>
    <property type="match status" value="1"/>
</dbReference>
<name>A0AA38SYW0_9ASTR</name>
<dbReference type="Proteomes" id="UP001172457">
    <property type="component" value="Chromosome 6"/>
</dbReference>
<evidence type="ECO:0000259" key="17">
    <source>
        <dbReference type="Pfam" id="PF07732"/>
    </source>
</evidence>
<evidence type="ECO:0000256" key="12">
    <source>
        <dbReference type="ARBA" id="ARBA00023185"/>
    </source>
</evidence>
<dbReference type="InterPro" id="IPR001117">
    <property type="entry name" value="Cu-oxidase_2nd"/>
</dbReference>
<dbReference type="InterPro" id="IPR008972">
    <property type="entry name" value="Cupredoxin"/>
</dbReference>
<keyword evidence="13" id="KW-0732">Signal</keyword>
<evidence type="ECO:0000256" key="2">
    <source>
        <dbReference type="ARBA" id="ARBA00004271"/>
    </source>
</evidence>
<comment type="catalytic activity">
    <reaction evidence="1 13">
        <text>4 hydroquinone + O2 = 4 benzosemiquinone + 2 H2O</text>
        <dbReference type="Rhea" id="RHEA:11276"/>
        <dbReference type="ChEBI" id="CHEBI:15377"/>
        <dbReference type="ChEBI" id="CHEBI:15379"/>
        <dbReference type="ChEBI" id="CHEBI:17594"/>
        <dbReference type="ChEBI" id="CHEBI:17977"/>
        <dbReference type="EC" id="1.10.3.2"/>
    </reaction>
</comment>
<evidence type="ECO:0000259" key="15">
    <source>
        <dbReference type="Pfam" id="PF00394"/>
    </source>
</evidence>
<dbReference type="InterPro" id="IPR011707">
    <property type="entry name" value="Cu-oxidase-like_N"/>
</dbReference>
<dbReference type="InterPro" id="IPR034288">
    <property type="entry name" value="CuRO_1_LCC"/>
</dbReference>
<feature type="signal peptide" evidence="13">
    <location>
        <begin position="1"/>
        <end position="24"/>
    </location>
</feature>
<dbReference type="PROSITE" id="PS00079">
    <property type="entry name" value="MULTICOPPER_OXIDASE1"/>
    <property type="match status" value="1"/>
</dbReference>
<dbReference type="FunFam" id="2.60.40.420:FF:000049">
    <property type="entry name" value="Laccase"/>
    <property type="match status" value="1"/>
</dbReference>
<keyword evidence="5 13" id="KW-0052">Apoplast</keyword>
<dbReference type="PROSITE" id="PS00080">
    <property type="entry name" value="MULTICOPPER_OXIDASE2"/>
    <property type="match status" value="1"/>
</dbReference>
<comment type="cofactor">
    <cofactor evidence="13">
        <name>Cu cation</name>
        <dbReference type="ChEBI" id="CHEBI:23378"/>
    </cofactor>
    <text evidence="13">Binds 4 Cu cations per monomer.</text>
</comment>
<dbReference type="InterPro" id="IPR017761">
    <property type="entry name" value="Laccase"/>
</dbReference>
<reference evidence="18" key="1">
    <citation type="submission" date="2023-03" db="EMBL/GenBank/DDBJ databases">
        <title>Chromosome-scale reference genome and RAD-based genetic map of yellow starthistle (Centaurea solstitialis) reveal putative structural variation and QTLs associated with invader traits.</title>
        <authorList>
            <person name="Reatini B."/>
            <person name="Cang F.A."/>
            <person name="Jiang Q."/>
            <person name="Mckibben M.T.W."/>
            <person name="Barker M.S."/>
            <person name="Rieseberg L.H."/>
            <person name="Dlugosch K.M."/>
        </authorList>
    </citation>
    <scope>NUCLEOTIDE SEQUENCE</scope>
    <source>
        <strain evidence="18">CAN-66</strain>
        <tissue evidence="18">Leaf</tissue>
    </source>
</reference>
<evidence type="ECO:0000256" key="4">
    <source>
        <dbReference type="ARBA" id="ARBA00012297"/>
    </source>
</evidence>
<dbReference type="PANTHER" id="PTHR11709">
    <property type="entry name" value="MULTI-COPPER OXIDASE"/>
    <property type="match status" value="1"/>
</dbReference>
<keyword evidence="8 13" id="KW-0677">Repeat</keyword>
<proteinExistence type="inferred from homology"/>
<keyword evidence="6 13" id="KW-0964">Secreted</keyword>
<evidence type="ECO:0000313" key="18">
    <source>
        <dbReference type="EMBL" id="KAJ9545276.1"/>
    </source>
</evidence>
<dbReference type="EMBL" id="JARYMX010000006">
    <property type="protein sequence ID" value="KAJ9545276.1"/>
    <property type="molecule type" value="Genomic_DNA"/>
</dbReference>
<keyword evidence="11" id="KW-0325">Glycoprotein</keyword>
<dbReference type="SUPFAM" id="SSF49503">
    <property type="entry name" value="Cupredoxins"/>
    <property type="match status" value="3"/>
</dbReference>
<protein>
    <recommendedName>
        <fullName evidence="4 13">Laccase</fullName>
        <ecNumber evidence="4 13">1.10.3.2</ecNumber>
    </recommendedName>
    <alternativeName>
        <fullName evidence="13">Benzenediol:oxygen oxidoreductase</fullName>
    </alternativeName>
    <alternativeName>
        <fullName evidence="13">Diphenol oxidase</fullName>
    </alternativeName>
    <alternativeName>
        <fullName evidence="13">Urishiol oxidase</fullName>
    </alternativeName>
</protein>
<evidence type="ECO:0000256" key="14">
    <source>
        <dbReference type="SAM" id="MobiDB-lite"/>
    </source>
</evidence>